<keyword evidence="5" id="KW-1185">Reference proteome</keyword>
<dbReference type="PANTHER" id="PTHR38791">
    <property type="entry name" value="ZN(II)2CYS6 TRANSCRIPTION FACTOR (EUROFUNG)-RELATED-RELATED"/>
    <property type="match status" value="1"/>
</dbReference>
<feature type="domain" description="Zn(2)-C6 fungal-type" evidence="3">
    <location>
        <begin position="10"/>
        <end position="38"/>
    </location>
</feature>
<accession>A0A2P4ZP94</accession>
<dbReference type="SUPFAM" id="SSF57701">
    <property type="entry name" value="Zn2/Cys6 DNA-binding domain"/>
    <property type="match status" value="1"/>
</dbReference>
<evidence type="ECO:0000256" key="2">
    <source>
        <dbReference type="SAM" id="MobiDB-lite"/>
    </source>
</evidence>
<organism evidence="4 5">
    <name type="scientific">Trichoderma gamsii</name>
    <dbReference type="NCBI Taxonomy" id="398673"/>
    <lineage>
        <taxon>Eukaryota</taxon>
        <taxon>Fungi</taxon>
        <taxon>Dikarya</taxon>
        <taxon>Ascomycota</taxon>
        <taxon>Pezizomycotina</taxon>
        <taxon>Sordariomycetes</taxon>
        <taxon>Hypocreomycetidae</taxon>
        <taxon>Hypocreales</taxon>
        <taxon>Hypocreaceae</taxon>
        <taxon>Trichoderma</taxon>
    </lineage>
</organism>
<dbReference type="EMBL" id="JPDN02000015">
    <property type="protein sequence ID" value="PON26127.1"/>
    <property type="molecule type" value="Genomic_DNA"/>
</dbReference>
<feature type="compositionally biased region" description="Polar residues" evidence="2">
    <location>
        <begin position="73"/>
        <end position="83"/>
    </location>
</feature>
<dbReference type="Gene3D" id="4.10.240.10">
    <property type="entry name" value="Zn(2)-C6 fungal-type DNA-binding domain"/>
    <property type="match status" value="1"/>
</dbReference>
<keyword evidence="1" id="KW-0539">Nucleus</keyword>
<name>A0A2P4ZP94_9HYPO</name>
<evidence type="ECO:0000313" key="5">
    <source>
        <dbReference type="Proteomes" id="UP000054821"/>
    </source>
</evidence>
<evidence type="ECO:0000259" key="3">
    <source>
        <dbReference type="PROSITE" id="PS50048"/>
    </source>
</evidence>
<dbReference type="RefSeq" id="XP_024405703.1">
    <property type="nucleotide sequence ID" value="XM_024549571.1"/>
</dbReference>
<dbReference type="SMART" id="SM00066">
    <property type="entry name" value="GAL4"/>
    <property type="match status" value="1"/>
</dbReference>
<dbReference type="Pfam" id="PF00172">
    <property type="entry name" value="Zn_clus"/>
    <property type="match status" value="1"/>
</dbReference>
<dbReference type="GO" id="GO:0008270">
    <property type="term" value="F:zinc ion binding"/>
    <property type="evidence" value="ECO:0007669"/>
    <property type="project" value="InterPro"/>
</dbReference>
<protein>
    <recommendedName>
        <fullName evidence="3">Zn(2)-C6 fungal-type domain-containing protein</fullName>
    </recommendedName>
</protein>
<dbReference type="AlphaFoldDB" id="A0A2P4ZP94"/>
<dbReference type="PROSITE" id="PS50048">
    <property type="entry name" value="ZN2_CY6_FUNGAL_2"/>
    <property type="match status" value="1"/>
</dbReference>
<proteinExistence type="predicted"/>
<dbReference type="InterPro" id="IPR001138">
    <property type="entry name" value="Zn2Cys6_DnaBD"/>
</dbReference>
<reference evidence="4 5" key="1">
    <citation type="journal article" date="2016" name="Genome Announc.">
        <title>Draft Whole-Genome Sequence of Trichoderma gamsii T6085, a Promising Biocontrol Agent of Fusarium Head Blight on Wheat.</title>
        <authorList>
            <person name="Baroncelli R."/>
            <person name="Zapparata A."/>
            <person name="Piaggeschi G."/>
            <person name="Sarrocco S."/>
            <person name="Vannacci G."/>
        </authorList>
    </citation>
    <scope>NUCLEOTIDE SEQUENCE [LARGE SCALE GENOMIC DNA]</scope>
    <source>
        <strain evidence="4 5">T6085</strain>
    </source>
</reference>
<dbReference type="Proteomes" id="UP000054821">
    <property type="component" value="Unassembled WGS sequence"/>
</dbReference>
<gene>
    <name evidence="4" type="ORF">TGAM01_v205071</name>
</gene>
<evidence type="ECO:0000256" key="1">
    <source>
        <dbReference type="ARBA" id="ARBA00023242"/>
    </source>
</evidence>
<dbReference type="InterPro" id="IPR053175">
    <property type="entry name" value="DHMBA_Reg_Transcription_Factor"/>
</dbReference>
<feature type="region of interest" description="Disordered" evidence="2">
    <location>
        <begin position="52"/>
        <end position="83"/>
    </location>
</feature>
<dbReference type="GO" id="GO:0000981">
    <property type="term" value="F:DNA-binding transcription factor activity, RNA polymerase II-specific"/>
    <property type="evidence" value="ECO:0007669"/>
    <property type="project" value="InterPro"/>
</dbReference>
<dbReference type="GeneID" id="29983559"/>
<comment type="caution">
    <text evidence="4">The sequence shown here is derived from an EMBL/GenBank/DDBJ whole genome shotgun (WGS) entry which is preliminary data.</text>
</comment>
<sequence>MPNTGRPSRDCHLCRKRRVKCDLARPACHRCIKYGAECPGYRDQQELVFRNADPTALKKRKKRTPQTPGVDESPSSASDTGFSTPALSPNGDFMFTPSTDVVLVNGVNCNAVAPLTRPVFQHWTSHSVPIVLNVYSNFDFIQDIYNSYNIDGPLIWAAHLFSRTYVTNLRYPTAISRDAHAETERELGGYLGKALNSVNKALSTPDGAFRDDVLATIWLLSNYELLVGSLNRTETLSPWHLHARGLYSILKIRGVAPLYTAKGRMSFWPAYSMVQIQSLINNTECPPESQEWFDVIAQSPFPGEALGLHVSLFISKVCSVQAKIFSFFRRRDFSGASREYGDLFAQMKAATHELEDWMESNPADNHMLEIYVISLYQSAIVKGFNAVKLLINFLTHYPPCPIPLQQLMADRDYCVEIAQISAQGILESVPRILGPLAAKGNEKSPKTVFDAVRTLWPLICVYVMEICRSEQRLAAEEYLFYIGRELGVRQGLNTYSGKLTLPQEARTPFGEHGGL</sequence>
<evidence type="ECO:0000313" key="4">
    <source>
        <dbReference type="EMBL" id="PON26127.1"/>
    </source>
</evidence>
<dbReference type="CDD" id="cd00067">
    <property type="entry name" value="GAL4"/>
    <property type="match status" value="1"/>
</dbReference>
<dbReference type="InterPro" id="IPR036864">
    <property type="entry name" value="Zn2-C6_fun-type_DNA-bd_sf"/>
</dbReference>